<dbReference type="InterPro" id="IPR050563">
    <property type="entry name" value="4-hydroxybenzoyl-CoA_TE"/>
</dbReference>
<dbReference type="AlphaFoldDB" id="A0A7G6X5J0"/>
<sequence length="171" mass="19661">MHTTDASSALVCPGWDDRRVHDHSADHDAGHEGPLNRHVYHCPLRWGDMDALGHVNNGRYVDYLQDARVDFLFRTAKELGADDLETGLLVARHEVQYRAPLVFRAEPVRIELWISEIKAASFMVDYEILDAEPRRTYVEARTRLVPFDFAANRLRRITPVEREALSKLVGR</sequence>
<dbReference type="Pfam" id="PF13279">
    <property type="entry name" value="4HBT_2"/>
    <property type="match status" value="1"/>
</dbReference>
<proteinExistence type="predicted"/>
<dbReference type="Proteomes" id="UP000515563">
    <property type="component" value="Chromosome"/>
</dbReference>
<dbReference type="PANTHER" id="PTHR31793:SF24">
    <property type="entry name" value="LONG-CHAIN ACYL-COA THIOESTERASE FADM"/>
    <property type="match status" value="1"/>
</dbReference>
<dbReference type="GO" id="GO:0047617">
    <property type="term" value="F:fatty acyl-CoA hydrolase activity"/>
    <property type="evidence" value="ECO:0007669"/>
    <property type="project" value="TreeGrafter"/>
</dbReference>
<dbReference type="EMBL" id="CP043661">
    <property type="protein sequence ID" value="QNE21505.1"/>
    <property type="molecule type" value="Genomic_DNA"/>
</dbReference>
<evidence type="ECO:0000313" key="1">
    <source>
        <dbReference type="EMBL" id="QNE21505.1"/>
    </source>
</evidence>
<dbReference type="KEGG" id="kqi:F1D05_30785"/>
<dbReference type="PANTHER" id="PTHR31793">
    <property type="entry name" value="4-HYDROXYBENZOYL-COA THIOESTERASE FAMILY MEMBER"/>
    <property type="match status" value="1"/>
</dbReference>
<keyword evidence="2" id="KW-1185">Reference proteome</keyword>
<dbReference type="Gene3D" id="3.10.129.10">
    <property type="entry name" value="Hotdog Thioesterase"/>
    <property type="match status" value="1"/>
</dbReference>
<protein>
    <submittedName>
        <fullName evidence="1">Acyl-CoA thioesterase</fullName>
    </submittedName>
</protein>
<name>A0A7G6X5J0_9ACTN</name>
<reference evidence="2" key="1">
    <citation type="submission" date="2019-09" db="EMBL/GenBank/DDBJ databases">
        <title>Antimicrobial potential of Antarctic Bacteria.</title>
        <authorList>
            <person name="Benaud N."/>
            <person name="Edwards R.J."/>
            <person name="Ferrari B.C."/>
        </authorList>
    </citation>
    <scope>NUCLEOTIDE SEQUENCE [LARGE SCALE GENOMIC DNA]</scope>
    <source>
        <strain evidence="2">SPB151</strain>
    </source>
</reference>
<accession>A0A7G6X5J0</accession>
<gene>
    <name evidence="1" type="ORF">F1D05_30785</name>
</gene>
<dbReference type="CDD" id="cd00586">
    <property type="entry name" value="4HBT"/>
    <property type="match status" value="1"/>
</dbReference>
<evidence type="ECO:0000313" key="2">
    <source>
        <dbReference type="Proteomes" id="UP000515563"/>
    </source>
</evidence>
<organism evidence="1 2">
    <name type="scientific">Kribbella qitaiheensis</name>
    <dbReference type="NCBI Taxonomy" id="1544730"/>
    <lineage>
        <taxon>Bacteria</taxon>
        <taxon>Bacillati</taxon>
        <taxon>Actinomycetota</taxon>
        <taxon>Actinomycetes</taxon>
        <taxon>Propionibacteriales</taxon>
        <taxon>Kribbellaceae</taxon>
        <taxon>Kribbella</taxon>
    </lineage>
</organism>
<dbReference type="SUPFAM" id="SSF54637">
    <property type="entry name" value="Thioesterase/thiol ester dehydrase-isomerase"/>
    <property type="match status" value="1"/>
</dbReference>
<dbReference type="InterPro" id="IPR029069">
    <property type="entry name" value="HotDog_dom_sf"/>
</dbReference>
<reference evidence="1 2" key="2">
    <citation type="journal article" date="2020" name="Microbiol. Resour. Announc.">
        <title>Antarctic desert soil bacteria exhibit high novel natural product potential, evaluated through long-read genome sequencing and comparative genomics.</title>
        <authorList>
            <person name="Benaud N."/>
            <person name="Edwards R.J."/>
            <person name="Amos T.G."/>
            <person name="D'Agostino P.M."/>
            <person name="Gutierrez-Chavez C."/>
            <person name="Montgomery K."/>
            <person name="Nicetic I."/>
            <person name="Ferrari B.C."/>
        </authorList>
    </citation>
    <scope>NUCLEOTIDE SEQUENCE [LARGE SCALE GENOMIC DNA]</scope>
    <source>
        <strain evidence="1 2">SPB151</strain>
    </source>
</reference>